<protein>
    <submittedName>
        <fullName evidence="4">Cysteine desulfurase</fullName>
        <ecNumber evidence="4">2.8.1.7</ecNumber>
    </submittedName>
</protein>
<dbReference type="Proteomes" id="UP000294641">
    <property type="component" value="Unassembled WGS sequence"/>
</dbReference>
<dbReference type="Gene3D" id="3.40.640.10">
    <property type="entry name" value="Type I PLP-dependent aspartate aminotransferase-like (Major domain)"/>
    <property type="match status" value="1"/>
</dbReference>
<keyword evidence="7" id="KW-1185">Reference proteome</keyword>
<dbReference type="GO" id="GO:0031071">
    <property type="term" value="F:cysteine desulfurase activity"/>
    <property type="evidence" value="ECO:0007669"/>
    <property type="project" value="UniProtKB-EC"/>
</dbReference>
<dbReference type="Gene3D" id="1.10.260.50">
    <property type="match status" value="1"/>
</dbReference>
<dbReference type="RefSeq" id="WP_109349058.1">
    <property type="nucleotide sequence ID" value="NZ_BJUE01000004.1"/>
</dbReference>
<evidence type="ECO:0000313" key="6">
    <source>
        <dbReference type="Proteomes" id="UP000254330"/>
    </source>
</evidence>
<dbReference type="OrthoDB" id="9808002at2"/>
<gene>
    <name evidence="4" type="primary">iscS_3</name>
    <name evidence="5" type="ORF">DFR61_10884</name>
    <name evidence="4" type="ORF">NCTC10597_02029</name>
</gene>
<organism evidence="4 6">
    <name type="scientific">Kurthia zopfii</name>
    <dbReference type="NCBI Taxonomy" id="1650"/>
    <lineage>
        <taxon>Bacteria</taxon>
        <taxon>Bacillati</taxon>
        <taxon>Bacillota</taxon>
        <taxon>Bacilli</taxon>
        <taxon>Bacillales</taxon>
        <taxon>Caryophanaceae</taxon>
        <taxon>Kurthia</taxon>
    </lineage>
</organism>
<dbReference type="EMBL" id="SNZG01000008">
    <property type="protein sequence ID" value="TDR40570.1"/>
    <property type="molecule type" value="Genomic_DNA"/>
</dbReference>
<dbReference type="PIRSF" id="PIRSF005572">
    <property type="entry name" value="NifS"/>
    <property type="match status" value="1"/>
</dbReference>
<comment type="cofactor">
    <cofactor evidence="1">
        <name>pyridoxal 5'-phosphate</name>
        <dbReference type="ChEBI" id="CHEBI:597326"/>
    </cofactor>
</comment>
<proteinExistence type="predicted"/>
<dbReference type="InterPro" id="IPR018247">
    <property type="entry name" value="EF_Hand_1_Ca_BS"/>
</dbReference>
<dbReference type="PANTHER" id="PTHR11601">
    <property type="entry name" value="CYSTEINE DESULFURYLASE FAMILY MEMBER"/>
    <property type="match status" value="1"/>
</dbReference>
<dbReference type="PANTHER" id="PTHR11601:SF50">
    <property type="entry name" value="CYSTEINE DESULFURASE ISCS 2-RELATED"/>
    <property type="match status" value="1"/>
</dbReference>
<dbReference type="InterPro" id="IPR015422">
    <property type="entry name" value="PyrdxlP-dep_Trfase_small"/>
</dbReference>
<evidence type="ECO:0000256" key="1">
    <source>
        <dbReference type="ARBA" id="ARBA00001933"/>
    </source>
</evidence>
<reference evidence="5 7" key="2">
    <citation type="submission" date="2019-03" db="EMBL/GenBank/DDBJ databases">
        <title>Genomic Encyclopedia of Type Strains, Phase IV (KMG-IV): sequencing the most valuable type-strain genomes for metagenomic binning, comparative biology and taxonomic classification.</title>
        <authorList>
            <person name="Goeker M."/>
        </authorList>
    </citation>
    <scope>NUCLEOTIDE SEQUENCE [LARGE SCALE GENOMIC DNA]</scope>
    <source>
        <strain evidence="5 7">DSM 20580</strain>
    </source>
</reference>
<dbReference type="PROSITE" id="PS50222">
    <property type="entry name" value="EF_HAND_2"/>
    <property type="match status" value="1"/>
</dbReference>
<accession>A0A2U3AF13</accession>
<reference evidence="4 6" key="1">
    <citation type="submission" date="2018-06" db="EMBL/GenBank/DDBJ databases">
        <authorList>
            <consortium name="Pathogen Informatics"/>
            <person name="Doyle S."/>
        </authorList>
    </citation>
    <scope>NUCLEOTIDE SEQUENCE [LARGE SCALE GENOMIC DNA]</scope>
    <source>
        <strain evidence="4 6">NCTC10597</strain>
    </source>
</reference>
<name>A0A2U3AF13_9BACL</name>
<evidence type="ECO:0000313" key="5">
    <source>
        <dbReference type="EMBL" id="TDR40570.1"/>
    </source>
</evidence>
<dbReference type="InterPro" id="IPR015421">
    <property type="entry name" value="PyrdxlP-dep_Trfase_major"/>
</dbReference>
<evidence type="ECO:0000256" key="2">
    <source>
        <dbReference type="ARBA" id="ARBA00022898"/>
    </source>
</evidence>
<comment type="caution">
    <text evidence="4">The sequence shown here is derived from an EMBL/GenBank/DDBJ whole genome shotgun (WGS) entry which is preliminary data.</text>
</comment>
<keyword evidence="4" id="KW-0808">Transferase</keyword>
<dbReference type="GO" id="GO:0005509">
    <property type="term" value="F:calcium ion binding"/>
    <property type="evidence" value="ECO:0007669"/>
    <property type="project" value="InterPro"/>
</dbReference>
<dbReference type="EC" id="2.8.1.7" evidence="4"/>
<dbReference type="EMBL" id="UGNP01000001">
    <property type="protein sequence ID" value="STX10309.1"/>
    <property type="molecule type" value="Genomic_DNA"/>
</dbReference>
<dbReference type="Pfam" id="PF00266">
    <property type="entry name" value="Aminotran_5"/>
    <property type="match status" value="1"/>
</dbReference>
<dbReference type="Proteomes" id="UP000254330">
    <property type="component" value="Unassembled WGS sequence"/>
</dbReference>
<dbReference type="InterPro" id="IPR002048">
    <property type="entry name" value="EF_hand_dom"/>
</dbReference>
<dbReference type="PROSITE" id="PS00018">
    <property type="entry name" value="EF_HAND_1"/>
    <property type="match status" value="1"/>
</dbReference>
<evidence type="ECO:0000259" key="3">
    <source>
        <dbReference type="PROSITE" id="PS50222"/>
    </source>
</evidence>
<dbReference type="InterPro" id="IPR016454">
    <property type="entry name" value="Cysteine_dSase"/>
</dbReference>
<dbReference type="InterPro" id="IPR000192">
    <property type="entry name" value="Aminotrans_V_dom"/>
</dbReference>
<feature type="domain" description="EF-hand" evidence="3">
    <location>
        <begin position="106"/>
        <end position="141"/>
    </location>
</feature>
<evidence type="ECO:0000313" key="7">
    <source>
        <dbReference type="Proteomes" id="UP000294641"/>
    </source>
</evidence>
<dbReference type="SUPFAM" id="SSF53383">
    <property type="entry name" value="PLP-dependent transferases"/>
    <property type="match status" value="1"/>
</dbReference>
<dbReference type="AlphaFoldDB" id="A0A2U3AF13"/>
<sequence>MIYLDNSATTKPDEQIMKTFIQANERYYANPASLHEMGVESNNLLTRSRQQIANVLHTTEEQVVFTSGGSESNNFLIKGIAQANTHRGKHILVSSVEHASVLETVKSLEQEGFIIDTVDVDKNGVIQFEDLQNKLTKDTVLVSIMHVNNEVGAIQPIEKIAQYVHKHSRAFFHVDAVQSFGKLPITFNDELGPDAITISGHKLNALKGSGVAAFRKRTTINPLIHGGGQEMGFRSGTVAVPQNVAIAKAIRLADENRAMLNAKYTQWRNDLHAFLAQFADVYVLSTNEGAPHIVSCSIAGIKGEVMINAMQAEGVIISTSSACHSKDSKVSHVVAAMGIPDVFARGVVRISFGLINTEEDITAVKKAFEKVLKQVKGEVRKYEMA</sequence>
<keyword evidence="2" id="KW-0663">Pyridoxal phosphate</keyword>
<evidence type="ECO:0000313" key="4">
    <source>
        <dbReference type="EMBL" id="STX10309.1"/>
    </source>
</evidence>
<dbReference type="Gene3D" id="3.90.1150.10">
    <property type="entry name" value="Aspartate Aminotransferase, domain 1"/>
    <property type="match status" value="1"/>
</dbReference>
<dbReference type="InterPro" id="IPR015424">
    <property type="entry name" value="PyrdxlP-dep_Trfase"/>
</dbReference>